<dbReference type="GO" id="GO:0046872">
    <property type="term" value="F:metal ion binding"/>
    <property type="evidence" value="ECO:0007669"/>
    <property type="project" value="InterPro"/>
</dbReference>
<comment type="caution">
    <text evidence="5">The sequence shown here is derived from an EMBL/GenBank/DDBJ whole genome shotgun (WGS) entry which is preliminary data.</text>
</comment>
<feature type="signal peptide" evidence="2">
    <location>
        <begin position="1"/>
        <end position="18"/>
    </location>
</feature>
<keyword evidence="6" id="KW-1185">Reference proteome</keyword>
<dbReference type="Gene3D" id="3.30.830.10">
    <property type="entry name" value="Metalloenzyme, LuxS/M16 peptidase-like"/>
    <property type="match status" value="2"/>
</dbReference>
<organism evidence="5 6">
    <name type="scientific">Anaeromyxobacter diazotrophicus</name>
    <dbReference type="NCBI Taxonomy" id="2590199"/>
    <lineage>
        <taxon>Bacteria</taxon>
        <taxon>Pseudomonadati</taxon>
        <taxon>Myxococcota</taxon>
        <taxon>Myxococcia</taxon>
        <taxon>Myxococcales</taxon>
        <taxon>Cystobacterineae</taxon>
        <taxon>Anaeromyxobacteraceae</taxon>
        <taxon>Anaeromyxobacter</taxon>
    </lineage>
</organism>
<evidence type="ECO:0000313" key="6">
    <source>
        <dbReference type="Proteomes" id="UP000503640"/>
    </source>
</evidence>
<evidence type="ECO:0000313" key="5">
    <source>
        <dbReference type="EMBL" id="GEJ57573.1"/>
    </source>
</evidence>
<dbReference type="Pfam" id="PF05193">
    <property type="entry name" value="Peptidase_M16_C"/>
    <property type="match status" value="1"/>
</dbReference>
<protein>
    <submittedName>
        <fullName evidence="5">Peptidase M16</fullName>
    </submittedName>
</protein>
<evidence type="ECO:0000256" key="2">
    <source>
        <dbReference type="SAM" id="SignalP"/>
    </source>
</evidence>
<feature type="domain" description="Peptidase M16 N-terminal" evidence="3">
    <location>
        <begin position="54"/>
        <end position="183"/>
    </location>
</feature>
<gene>
    <name evidence="5" type="ORF">AMYX_23140</name>
</gene>
<proteinExistence type="inferred from homology"/>
<dbReference type="Pfam" id="PF00675">
    <property type="entry name" value="Peptidase_M16"/>
    <property type="match status" value="1"/>
</dbReference>
<dbReference type="PANTHER" id="PTHR11851:SF49">
    <property type="entry name" value="MITOCHONDRIAL-PROCESSING PEPTIDASE SUBUNIT ALPHA"/>
    <property type="match status" value="1"/>
</dbReference>
<dbReference type="InterPro" id="IPR050361">
    <property type="entry name" value="MPP/UQCRC_Complex"/>
</dbReference>
<feature type="domain" description="Peptidase M16 C-terminal" evidence="4">
    <location>
        <begin position="197"/>
        <end position="370"/>
    </location>
</feature>
<dbReference type="PANTHER" id="PTHR11851">
    <property type="entry name" value="METALLOPROTEASE"/>
    <property type="match status" value="1"/>
</dbReference>
<sequence length="453" mass="50066">MILALALAASLAAAPAQAAPGPFPYPLHRRQLANGLRVFFVPYDSPGLAAFFTVFTVGSRDEVEPGRSGFAHFFEHLSYRGTKAHSGDDWERATKSLGMDSNAFTDDDVTAYWLYGPSAALPTVIALEADRFRNLDLGEDDFKVESRAVLGELMKSQASPDFEVEEASREVAFTRHPYRHTTLGFERDVRDMPSGYQHALDFYRRLYRPDAAMVLVVGDFDEEAVFDALAQHYGPWQGKAQRAKVEPEPPQREPKEVRRAWAAPVLPRLWQGWHTPGAEDLDATAAQLVLWPLLFGPSSPLHRELVLERRLAEEIAGEFQPRRDPFLFGYELVLENAAAEAPARAAVERAVAEVAAGRVDPRALADVKANVRASLVMQTDTPYRTGVWLVYYGGLTGDPGYVDVVLRRVERLGPDDLAAFARRWLVPENRTTVVVATGGGGRAEKPAARGGAR</sequence>
<evidence type="ECO:0000259" key="4">
    <source>
        <dbReference type="Pfam" id="PF05193"/>
    </source>
</evidence>
<keyword evidence="2" id="KW-0732">Signal</keyword>
<dbReference type="EMBL" id="BJTG01000005">
    <property type="protein sequence ID" value="GEJ57573.1"/>
    <property type="molecule type" value="Genomic_DNA"/>
</dbReference>
<dbReference type="InterPro" id="IPR007863">
    <property type="entry name" value="Peptidase_M16_C"/>
</dbReference>
<reference evidence="6" key="1">
    <citation type="journal article" date="2020" name="Appl. Environ. Microbiol.">
        <title>Diazotrophic Anaeromyxobacter Isolates from Soils.</title>
        <authorList>
            <person name="Masuda Y."/>
            <person name="Yamanaka H."/>
            <person name="Xu Z.X."/>
            <person name="Shiratori Y."/>
            <person name="Aono T."/>
            <person name="Amachi S."/>
            <person name="Senoo K."/>
            <person name="Itoh H."/>
        </authorList>
    </citation>
    <scope>NUCLEOTIDE SEQUENCE [LARGE SCALE GENOMIC DNA]</scope>
    <source>
        <strain evidence="6">R267</strain>
    </source>
</reference>
<dbReference type="Proteomes" id="UP000503640">
    <property type="component" value="Unassembled WGS sequence"/>
</dbReference>
<evidence type="ECO:0000256" key="1">
    <source>
        <dbReference type="ARBA" id="ARBA00007261"/>
    </source>
</evidence>
<dbReference type="InterPro" id="IPR011249">
    <property type="entry name" value="Metalloenz_LuxS/M16"/>
</dbReference>
<dbReference type="SUPFAM" id="SSF63411">
    <property type="entry name" value="LuxS/MPP-like metallohydrolase"/>
    <property type="match status" value="2"/>
</dbReference>
<accession>A0A7I9VME0</accession>
<name>A0A7I9VME0_9BACT</name>
<evidence type="ECO:0000259" key="3">
    <source>
        <dbReference type="Pfam" id="PF00675"/>
    </source>
</evidence>
<dbReference type="AlphaFoldDB" id="A0A7I9VME0"/>
<comment type="similarity">
    <text evidence="1">Belongs to the peptidase M16 family.</text>
</comment>
<feature type="chain" id="PRO_5029558720" evidence="2">
    <location>
        <begin position="19"/>
        <end position="453"/>
    </location>
</feature>
<dbReference type="InterPro" id="IPR011765">
    <property type="entry name" value="Pept_M16_N"/>
</dbReference>
<dbReference type="RefSeq" id="WP_176065274.1">
    <property type="nucleotide sequence ID" value="NZ_BJTG01000005.1"/>
</dbReference>